<reference evidence="9" key="1">
    <citation type="journal article" date="2019" name="Int. J. Syst. Evol. Microbiol.">
        <title>The Global Catalogue of Microorganisms (GCM) 10K type strain sequencing project: providing services to taxonomists for standard genome sequencing and annotation.</title>
        <authorList>
            <consortium name="The Broad Institute Genomics Platform"/>
            <consortium name="The Broad Institute Genome Sequencing Center for Infectious Disease"/>
            <person name="Wu L."/>
            <person name="Ma J."/>
        </authorList>
    </citation>
    <scope>NUCLEOTIDE SEQUENCE [LARGE SCALE GENOMIC DNA]</scope>
    <source>
        <strain evidence="9">JCM 17555</strain>
    </source>
</reference>
<dbReference type="InterPro" id="IPR036217">
    <property type="entry name" value="MethylDNA_cys_MeTrfase_DNAb"/>
</dbReference>
<dbReference type="InterPro" id="IPR018060">
    <property type="entry name" value="HTH_AraC"/>
</dbReference>
<comment type="caution">
    <text evidence="8">The sequence shown here is derived from an EMBL/GenBank/DDBJ whole genome shotgun (WGS) entry which is preliminary data.</text>
</comment>
<name>A0ABP7PNS5_9GAMM</name>
<keyword evidence="4" id="KW-0227">DNA damage</keyword>
<dbReference type="InterPro" id="IPR001497">
    <property type="entry name" value="MethylDNA_cys_MeTrfase_AS"/>
</dbReference>
<evidence type="ECO:0000313" key="8">
    <source>
        <dbReference type="EMBL" id="GAA3968296.1"/>
    </source>
</evidence>
<dbReference type="CDD" id="cd06445">
    <property type="entry name" value="ATase"/>
    <property type="match status" value="1"/>
</dbReference>
<dbReference type="InterPro" id="IPR036388">
    <property type="entry name" value="WH-like_DNA-bd_sf"/>
</dbReference>
<dbReference type="PROSITE" id="PS01124">
    <property type="entry name" value="HTH_ARAC_FAMILY_2"/>
    <property type="match status" value="1"/>
</dbReference>
<keyword evidence="5" id="KW-0234">DNA repair</keyword>
<dbReference type="Proteomes" id="UP001501337">
    <property type="component" value="Unassembled WGS sequence"/>
</dbReference>
<dbReference type="Gene3D" id="1.10.10.10">
    <property type="entry name" value="Winged helix-like DNA-binding domain superfamily/Winged helix DNA-binding domain"/>
    <property type="match status" value="1"/>
</dbReference>
<dbReference type="PANTHER" id="PTHR10815:SF14">
    <property type="entry name" value="BIFUNCTIONAL TRANSCRIPTIONAL ACTIVATOR_DNA REPAIR ENZYME ADA"/>
    <property type="match status" value="1"/>
</dbReference>
<keyword evidence="9" id="KW-1185">Reference proteome</keyword>
<evidence type="ECO:0000259" key="7">
    <source>
        <dbReference type="PROSITE" id="PS01124"/>
    </source>
</evidence>
<comment type="catalytic activity">
    <reaction evidence="1">
        <text>a 4-O-methyl-thymidine in DNA + L-cysteinyl-[protein] = a thymidine in DNA + S-methyl-L-cysteinyl-[protein]</text>
        <dbReference type="Rhea" id="RHEA:53428"/>
        <dbReference type="Rhea" id="RHEA-COMP:10131"/>
        <dbReference type="Rhea" id="RHEA-COMP:10132"/>
        <dbReference type="Rhea" id="RHEA-COMP:13555"/>
        <dbReference type="Rhea" id="RHEA-COMP:13556"/>
        <dbReference type="ChEBI" id="CHEBI:29950"/>
        <dbReference type="ChEBI" id="CHEBI:82612"/>
        <dbReference type="ChEBI" id="CHEBI:137386"/>
        <dbReference type="ChEBI" id="CHEBI:137387"/>
        <dbReference type="EC" id="2.1.1.63"/>
    </reaction>
</comment>
<dbReference type="InterPro" id="IPR014048">
    <property type="entry name" value="MethylDNA_cys_MeTrfase_DNA-bd"/>
</dbReference>
<organism evidence="8 9">
    <name type="scientific">Allohahella marinimesophila</name>
    <dbReference type="NCBI Taxonomy" id="1054972"/>
    <lineage>
        <taxon>Bacteria</taxon>
        <taxon>Pseudomonadati</taxon>
        <taxon>Pseudomonadota</taxon>
        <taxon>Gammaproteobacteria</taxon>
        <taxon>Oceanospirillales</taxon>
        <taxon>Hahellaceae</taxon>
        <taxon>Allohahella</taxon>
    </lineage>
</organism>
<evidence type="ECO:0000256" key="6">
    <source>
        <dbReference type="ARBA" id="ARBA00049348"/>
    </source>
</evidence>
<sequence>MALREGESVTEASHEAGYGSASRVHLHATRGLGMSPSTFRAGGRGERIHFACRQTSLGLIMMAASSRGLCLVEFGESDEALRLHLQRTFPRAELLPSCAQDRPELDEWMLALESHMNGHAPAPDLPLDLRGTAFQMTVWNFLTTIPSGESISYTELASGIGKPRAVRAAASACAANRIALLVPCHRVLRGDGQLGGYRWGLARKKSLLQREQENALLLK</sequence>
<dbReference type="PROSITE" id="PS00374">
    <property type="entry name" value="MGMT"/>
    <property type="match status" value="1"/>
</dbReference>
<evidence type="ECO:0000256" key="3">
    <source>
        <dbReference type="ARBA" id="ARBA00022679"/>
    </source>
</evidence>
<keyword evidence="3" id="KW-0808">Transferase</keyword>
<proteinExistence type="predicted"/>
<dbReference type="SUPFAM" id="SSF46767">
    <property type="entry name" value="Methylated DNA-protein cysteine methyltransferase, C-terminal domain"/>
    <property type="match status" value="1"/>
</dbReference>
<evidence type="ECO:0000256" key="1">
    <source>
        <dbReference type="ARBA" id="ARBA00001286"/>
    </source>
</evidence>
<dbReference type="NCBIfam" id="TIGR00589">
    <property type="entry name" value="ogt"/>
    <property type="match status" value="1"/>
</dbReference>
<accession>A0ABP7PNS5</accession>
<feature type="domain" description="HTH araC/xylS-type" evidence="7">
    <location>
        <begin position="1"/>
        <end position="42"/>
    </location>
</feature>
<evidence type="ECO:0000256" key="4">
    <source>
        <dbReference type="ARBA" id="ARBA00022763"/>
    </source>
</evidence>
<comment type="catalytic activity">
    <reaction evidence="6">
        <text>a 6-O-methyl-2'-deoxyguanosine in DNA + L-cysteinyl-[protein] = S-methyl-L-cysteinyl-[protein] + a 2'-deoxyguanosine in DNA</text>
        <dbReference type="Rhea" id="RHEA:24000"/>
        <dbReference type="Rhea" id="RHEA-COMP:10131"/>
        <dbReference type="Rhea" id="RHEA-COMP:10132"/>
        <dbReference type="Rhea" id="RHEA-COMP:11367"/>
        <dbReference type="Rhea" id="RHEA-COMP:11368"/>
        <dbReference type="ChEBI" id="CHEBI:29950"/>
        <dbReference type="ChEBI" id="CHEBI:82612"/>
        <dbReference type="ChEBI" id="CHEBI:85445"/>
        <dbReference type="ChEBI" id="CHEBI:85448"/>
        <dbReference type="EC" id="2.1.1.63"/>
    </reaction>
</comment>
<keyword evidence="2" id="KW-0489">Methyltransferase</keyword>
<gene>
    <name evidence="8" type="ORF">GCM10022278_27590</name>
</gene>
<evidence type="ECO:0000256" key="5">
    <source>
        <dbReference type="ARBA" id="ARBA00023204"/>
    </source>
</evidence>
<dbReference type="PANTHER" id="PTHR10815">
    <property type="entry name" value="METHYLATED-DNA--PROTEIN-CYSTEINE METHYLTRANSFERASE"/>
    <property type="match status" value="1"/>
</dbReference>
<evidence type="ECO:0000256" key="2">
    <source>
        <dbReference type="ARBA" id="ARBA00022603"/>
    </source>
</evidence>
<dbReference type="Gene3D" id="3.30.160.70">
    <property type="entry name" value="Methylated DNA-protein cysteine methyltransferase domain"/>
    <property type="match status" value="1"/>
</dbReference>
<evidence type="ECO:0000313" key="9">
    <source>
        <dbReference type="Proteomes" id="UP001501337"/>
    </source>
</evidence>
<dbReference type="SUPFAM" id="SSF53155">
    <property type="entry name" value="Methylated DNA-protein cysteine methyltransferase domain"/>
    <property type="match status" value="1"/>
</dbReference>
<dbReference type="Pfam" id="PF01035">
    <property type="entry name" value="DNA_binding_1"/>
    <property type="match status" value="1"/>
</dbReference>
<protein>
    <recommendedName>
        <fullName evidence="7">HTH araC/xylS-type domain-containing protein</fullName>
    </recommendedName>
</protein>
<dbReference type="EMBL" id="BAABBO010000011">
    <property type="protein sequence ID" value="GAA3968296.1"/>
    <property type="molecule type" value="Genomic_DNA"/>
</dbReference>
<dbReference type="InterPro" id="IPR036631">
    <property type="entry name" value="MGMT_N_sf"/>
</dbReference>